<sequence length="259" mass="30583">MDKLCKDLGVYRFKTGPYHPQGNAVIESFHRNLNKGLCQMSQQRSDICFEEAIQLICFAYRNTLHSTLNETPAFATFGVDLRIRDGNHMNRQSTGKARINFLNNMRLNLQYQAYEKRLRDNDKTNQDRIPAQLERYQLVLLRRRPHEKLPTYIHNDTSMKLTPKWSTPHRVIEVYPGGTKGQVLDLLTGKTRDIHIQDVRFIQPPVDDTQAQEWIELLTRETEVLFDANRRREILEEFFEHLQQPDEPNHTGKKRRRQA</sequence>
<dbReference type="AlphaFoldDB" id="R7UNZ0"/>
<dbReference type="PANTHER" id="PTHR37984:SF15">
    <property type="entry name" value="INTEGRASE CATALYTIC DOMAIN-CONTAINING PROTEIN"/>
    <property type="match status" value="1"/>
</dbReference>
<dbReference type="PANTHER" id="PTHR37984">
    <property type="entry name" value="PROTEIN CBG26694"/>
    <property type="match status" value="1"/>
</dbReference>
<evidence type="ECO:0000259" key="1">
    <source>
        <dbReference type="PROSITE" id="PS50994"/>
    </source>
</evidence>
<evidence type="ECO:0000313" key="4">
    <source>
        <dbReference type="Proteomes" id="UP000014760"/>
    </source>
</evidence>
<dbReference type="PROSITE" id="PS50994">
    <property type="entry name" value="INTEGRASE"/>
    <property type="match status" value="1"/>
</dbReference>
<dbReference type="STRING" id="283909.R7UNZ0"/>
<dbReference type="InterPro" id="IPR012337">
    <property type="entry name" value="RNaseH-like_sf"/>
</dbReference>
<gene>
    <name evidence="2" type="ORF">CAPTEDRAFT_213750</name>
</gene>
<dbReference type="Gene3D" id="3.30.420.10">
    <property type="entry name" value="Ribonuclease H-like superfamily/Ribonuclease H"/>
    <property type="match status" value="1"/>
</dbReference>
<evidence type="ECO:0000313" key="3">
    <source>
        <dbReference type="EnsemblMetazoa" id="CapteP213750"/>
    </source>
</evidence>
<dbReference type="InterPro" id="IPR001584">
    <property type="entry name" value="Integrase_cat-core"/>
</dbReference>
<reference evidence="3" key="3">
    <citation type="submission" date="2015-06" db="UniProtKB">
        <authorList>
            <consortium name="EnsemblMetazoa"/>
        </authorList>
    </citation>
    <scope>IDENTIFICATION</scope>
</reference>
<accession>R7UNZ0</accession>
<dbReference type="EMBL" id="KB301794">
    <property type="protein sequence ID" value="ELU05081.1"/>
    <property type="molecule type" value="Genomic_DNA"/>
</dbReference>
<name>R7UNZ0_CAPTE</name>
<proteinExistence type="predicted"/>
<dbReference type="GO" id="GO:0003676">
    <property type="term" value="F:nucleic acid binding"/>
    <property type="evidence" value="ECO:0007669"/>
    <property type="project" value="InterPro"/>
</dbReference>
<dbReference type="EMBL" id="AMQN01044410">
    <property type="status" value="NOT_ANNOTATED_CDS"/>
    <property type="molecule type" value="Genomic_DNA"/>
</dbReference>
<reference evidence="4" key="1">
    <citation type="submission" date="2012-12" db="EMBL/GenBank/DDBJ databases">
        <authorList>
            <person name="Hellsten U."/>
            <person name="Grimwood J."/>
            <person name="Chapman J.A."/>
            <person name="Shapiro H."/>
            <person name="Aerts A."/>
            <person name="Otillar R.P."/>
            <person name="Terry A.Y."/>
            <person name="Boore J.L."/>
            <person name="Simakov O."/>
            <person name="Marletaz F."/>
            <person name="Cho S.-J."/>
            <person name="Edsinger-Gonzales E."/>
            <person name="Havlak P."/>
            <person name="Kuo D.-H."/>
            <person name="Larsson T."/>
            <person name="Lv J."/>
            <person name="Arendt D."/>
            <person name="Savage R."/>
            <person name="Osoegawa K."/>
            <person name="de Jong P."/>
            <person name="Lindberg D.R."/>
            <person name="Seaver E.C."/>
            <person name="Weisblat D.A."/>
            <person name="Putnam N.H."/>
            <person name="Grigoriev I.V."/>
            <person name="Rokhsar D.S."/>
        </authorList>
    </citation>
    <scope>NUCLEOTIDE SEQUENCE</scope>
    <source>
        <strain evidence="4">I ESC-2004</strain>
    </source>
</reference>
<dbReference type="GO" id="GO:0015074">
    <property type="term" value="P:DNA integration"/>
    <property type="evidence" value="ECO:0007669"/>
    <property type="project" value="InterPro"/>
</dbReference>
<organism evidence="2">
    <name type="scientific">Capitella teleta</name>
    <name type="common">Polychaete worm</name>
    <dbReference type="NCBI Taxonomy" id="283909"/>
    <lineage>
        <taxon>Eukaryota</taxon>
        <taxon>Metazoa</taxon>
        <taxon>Spiralia</taxon>
        <taxon>Lophotrochozoa</taxon>
        <taxon>Annelida</taxon>
        <taxon>Polychaeta</taxon>
        <taxon>Sedentaria</taxon>
        <taxon>Scolecida</taxon>
        <taxon>Capitellidae</taxon>
        <taxon>Capitella</taxon>
    </lineage>
</organism>
<protein>
    <recommendedName>
        <fullName evidence="1">Integrase catalytic domain-containing protein</fullName>
    </recommendedName>
</protein>
<evidence type="ECO:0000313" key="2">
    <source>
        <dbReference type="EMBL" id="ELU05081.1"/>
    </source>
</evidence>
<dbReference type="SUPFAM" id="SSF53098">
    <property type="entry name" value="Ribonuclease H-like"/>
    <property type="match status" value="1"/>
</dbReference>
<dbReference type="HOGENOM" id="CLU_1074582_0_0_1"/>
<feature type="domain" description="Integrase catalytic" evidence="1">
    <location>
        <begin position="1"/>
        <end position="80"/>
    </location>
</feature>
<dbReference type="EnsemblMetazoa" id="CapteT213750">
    <property type="protein sequence ID" value="CapteP213750"/>
    <property type="gene ID" value="CapteG213750"/>
</dbReference>
<dbReference type="InterPro" id="IPR036397">
    <property type="entry name" value="RNaseH_sf"/>
</dbReference>
<dbReference type="Proteomes" id="UP000014760">
    <property type="component" value="Unassembled WGS sequence"/>
</dbReference>
<dbReference type="OrthoDB" id="10062030at2759"/>
<dbReference type="InterPro" id="IPR050951">
    <property type="entry name" value="Retrovirus_Pol_polyprotein"/>
</dbReference>
<keyword evidence="4" id="KW-1185">Reference proteome</keyword>
<reference evidence="2 4" key="2">
    <citation type="journal article" date="2013" name="Nature">
        <title>Insights into bilaterian evolution from three spiralian genomes.</title>
        <authorList>
            <person name="Simakov O."/>
            <person name="Marletaz F."/>
            <person name="Cho S.J."/>
            <person name="Edsinger-Gonzales E."/>
            <person name="Havlak P."/>
            <person name="Hellsten U."/>
            <person name="Kuo D.H."/>
            <person name="Larsson T."/>
            <person name="Lv J."/>
            <person name="Arendt D."/>
            <person name="Savage R."/>
            <person name="Osoegawa K."/>
            <person name="de Jong P."/>
            <person name="Grimwood J."/>
            <person name="Chapman J.A."/>
            <person name="Shapiro H."/>
            <person name="Aerts A."/>
            <person name="Otillar R.P."/>
            <person name="Terry A.Y."/>
            <person name="Boore J.L."/>
            <person name="Grigoriev I.V."/>
            <person name="Lindberg D.R."/>
            <person name="Seaver E.C."/>
            <person name="Weisblat D.A."/>
            <person name="Putnam N.H."/>
            <person name="Rokhsar D.S."/>
        </authorList>
    </citation>
    <scope>NUCLEOTIDE SEQUENCE</scope>
    <source>
        <strain evidence="2 4">I ESC-2004</strain>
    </source>
</reference>
<dbReference type="OMA" id="AYCRTCV"/>